<proteinExistence type="predicted"/>
<dbReference type="Pfam" id="PF13027">
    <property type="entry name" value="DUF3888"/>
    <property type="match status" value="1"/>
</dbReference>
<dbReference type="HOGENOM" id="CLU_1813024_0_0_9"/>
<name>K0AYY8_GOTA9</name>
<dbReference type="Proteomes" id="UP000006094">
    <property type="component" value="Chromosome"/>
</dbReference>
<evidence type="ECO:0008006" key="3">
    <source>
        <dbReference type="Google" id="ProtNLM"/>
    </source>
</evidence>
<sequence length="130" mass="14917">MLKKSSNVLLMTLCILIVFTSLSFGSNLNNAGGESKEKLYEDFLLTFLSTYILEGIHDYYGEYRQYMDAKVLSIERLEEGSYYFKIVVQVTTFVGAHNPPYGIEIVTIQQDVHGIKVIDFNHEDFKDDNN</sequence>
<accession>K0AYY8</accession>
<evidence type="ECO:0000313" key="2">
    <source>
        <dbReference type="Proteomes" id="UP000006094"/>
    </source>
</evidence>
<gene>
    <name evidence="1" type="ordered locus">Curi_c14590</name>
</gene>
<dbReference type="EMBL" id="CP003326">
    <property type="protein sequence ID" value="AFS78469.1"/>
    <property type="molecule type" value="Genomic_DNA"/>
</dbReference>
<dbReference type="eggNOG" id="ENOG50330ED">
    <property type="taxonomic scope" value="Bacteria"/>
</dbReference>
<dbReference type="RefSeq" id="WP_014967606.1">
    <property type="nucleotide sequence ID" value="NC_018664.1"/>
</dbReference>
<evidence type="ECO:0000313" key="1">
    <source>
        <dbReference type="EMBL" id="AFS78469.1"/>
    </source>
</evidence>
<reference evidence="1 2" key="1">
    <citation type="journal article" date="2012" name="PLoS ONE">
        <title>The purine-utilizing bacterium Clostridium acidurici 9a: a genome-guided metabolic reconsideration.</title>
        <authorList>
            <person name="Hartwich K."/>
            <person name="Poehlein A."/>
            <person name="Daniel R."/>
        </authorList>
    </citation>
    <scope>NUCLEOTIDE SEQUENCE [LARGE SCALE GENOMIC DNA]</scope>
    <source>
        <strain evidence="2">ATCC 7906 / DSM 604 / BCRC 14475 / CIP 104303 / KCTC 5404 / NCIMB 10678 / 9a</strain>
    </source>
</reference>
<dbReference type="InterPro" id="IPR024984">
    <property type="entry name" value="DUF3888"/>
</dbReference>
<dbReference type="KEGG" id="cad:Curi_c14590"/>
<protein>
    <recommendedName>
        <fullName evidence="3">DUF3888 domain-containing protein</fullName>
    </recommendedName>
</protein>
<dbReference type="AlphaFoldDB" id="K0AYY8"/>
<keyword evidence="2" id="KW-1185">Reference proteome</keyword>
<organism evidence="1 2">
    <name type="scientific">Gottschalkia acidurici (strain ATCC 7906 / DSM 604 / BCRC 14475 / CIP 104303 / KCTC 5404 / NCIMB 10678 / 9a)</name>
    <name type="common">Clostridium acidurici</name>
    <dbReference type="NCBI Taxonomy" id="1128398"/>
    <lineage>
        <taxon>Bacteria</taxon>
        <taxon>Bacillati</taxon>
        <taxon>Bacillota</taxon>
        <taxon>Tissierellia</taxon>
        <taxon>Tissierellales</taxon>
        <taxon>Gottschalkiaceae</taxon>
        <taxon>Gottschalkia</taxon>
    </lineage>
</organism>
<dbReference type="OrthoDB" id="1906683at2"/>